<dbReference type="InterPro" id="IPR029151">
    <property type="entry name" value="Sensor-like_sf"/>
</dbReference>
<keyword evidence="1" id="KW-0472">Membrane</keyword>
<dbReference type="Proteomes" id="UP000255106">
    <property type="component" value="Unassembled WGS sequence"/>
</dbReference>
<gene>
    <name evidence="2" type="primary">citA_2</name>
    <name evidence="2" type="ORF">NCTC10005_02050</name>
</gene>
<dbReference type="SUPFAM" id="SSF103190">
    <property type="entry name" value="Sensory domain-like"/>
    <property type="match status" value="1"/>
</dbReference>
<evidence type="ECO:0000256" key="1">
    <source>
        <dbReference type="SAM" id="Phobius"/>
    </source>
</evidence>
<dbReference type="GO" id="GO:0004673">
    <property type="term" value="F:protein histidine kinase activity"/>
    <property type="evidence" value="ECO:0007669"/>
    <property type="project" value="UniProtKB-EC"/>
</dbReference>
<feature type="transmembrane region" description="Helical" evidence="1">
    <location>
        <begin position="7"/>
        <end position="30"/>
    </location>
</feature>
<keyword evidence="2" id="KW-0808">Transferase</keyword>
<name>A0A377LT12_ENTCL</name>
<reference evidence="2 3" key="1">
    <citation type="submission" date="2018-06" db="EMBL/GenBank/DDBJ databases">
        <authorList>
            <consortium name="Pathogen Informatics"/>
            <person name="Doyle S."/>
        </authorList>
    </citation>
    <scope>NUCLEOTIDE SEQUENCE [LARGE SCALE GENOMIC DNA]</scope>
    <source>
        <strain evidence="2 3">NCTC10005</strain>
    </source>
</reference>
<dbReference type="EC" id="2.7.13.3" evidence="2"/>
<protein>
    <submittedName>
        <fullName evidence="2">Signal transduction histidine kinase regulating citrate/malate metabolism</fullName>
        <ecNumber evidence="2">2.7.13.3</ecNumber>
    </submittedName>
</protein>
<organism evidence="2 3">
    <name type="scientific">Enterobacter cloacae</name>
    <dbReference type="NCBI Taxonomy" id="550"/>
    <lineage>
        <taxon>Bacteria</taxon>
        <taxon>Pseudomonadati</taxon>
        <taxon>Pseudomonadota</taxon>
        <taxon>Gammaproteobacteria</taxon>
        <taxon>Enterobacterales</taxon>
        <taxon>Enterobacteriaceae</taxon>
        <taxon>Enterobacter</taxon>
        <taxon>Enterobacter cloacae complex</taxon>
    </lineage>
</organism>
<keyword evidence="2" id="KW-0418">Kinase</keyword>
<keyword evidence="1" id="KW-1133">Transmembrane helix</keyword>
<keyword evidence="1" id="KW-0812">Transmembrane</keyword>
<dbReference type="Gene3D" id="3.30.450.20">
    <property type="entry name" value="PAS domain"/>
    <property type="match status" value="1"/>
</dbReference>
<evidence type="ECO:0000313" key="3">
    <source>
        <dbReference type="Proteomes" id="UP000255106"/>
    </source>
</evidence>
<evidence type="ECO:0000313" key="2">
    <source>
        <dbReference type="EMBL" id="STQ09344.1"/>
    </source>
</evidence>
<accession>A0A377LT12</accession>
<dbReference type="EMBL" id="UGJB01000004">
    <property type="protein sequence ID" value="STQ09344.1"/>
    <property type="molecule type" value="Genomic_DNA"/>
</dbReference>
<sequence length="119" mass="13583">MKVSFQIKLFVSLVVFFSVLFALLGGYYYVDVSRQLYQEMSARAKIQAEEIALIPSLRKEVEQKDINAIHDFMQKIATHSDASFIVIGDNKGLHLFHSVFCGQSGPYAGRRRQRRSPAR</sequence>
<proteinExistence type="predicted"/>
<dbReference type="AlphaFoldDB" id="A0A377LT12"/>